<evidence type="ECO:0000313" key="8">
    <source>
        <dbReference type="Proteomes" id="UP001497444"/>
    </source>
</evidence>
<dbReference type="InterPro" id="IPR020587">
    <property type="entry name" value="RecA_monomer-monomer_interface"/>
</dbReference>
<dbReference type="PANTHER" id="PTHR45900">
    <property type="entry name" value="RECA"/>
    <property type="match status" value="1"/>
</dbReference>
<feature type="domain" description="RecA family profile 2" evidence="6">
    <location>
        <begin position="15"/>
        <end position="87"/>
    </location>
</feature>
<reference evidence="7" key="1">
    <citation type="submission" date="2024-02" db="EMBL/GenBank/DDBJ databases">
        <authorList>
            <consortium name="ELIXIR-Norway"/>
            <consortium name="Elixir Norway"/>
        </authorList>
    </citation>
    <scope>NUCLEOTIDE SEQUENCE</scope>
</reference>
<comment type="similarity">
    <text evidence="1">Belongs to the RecA family.</text>
</comment>
<dbReference type="InterPro" id="IPR023400">
    <property type="entry name" value="RecA_C_sf"/>
</dbReference>
<evidence type="ECO:0000256" key="5">
    <source>
        <dbReference type="ARBA" id="ARBA00023172"/>
    </source>
</evidence>
<dbReference type="EMBL" id="OZ020101">
    <property type="protein sequence ID" value="CAK9275102.1"/>
    <property type="molecule type" value="Genomic_DNA"/>
</dbReference>
<keyword evidence="3" id="KW-0067">ATP-binding</keyword>
<evidence type="ECO:0000256" key="4">
    <source>
        <dbReference type="ARBA" id="ARBA00023125"/>
    </source>
</evidence>
<evidence type="ECO:0000259" key="6">
    <source>
        <dbReference type="PROSITE" id="PS50163"/>
    </source>
</evidence>
<sequence length="174" mass="19709">MCALVQQTQHELSTFGGMPSEVTAGGNALKFYALVCLNIKRKSQLKHFDEAYGNEVTVKVVKNKVTPAFKTTEFDIEVGRGISCKGEILDLGVKHHLLKLSSLWYSYEGKNFANGKDNTKRYLRENKEFSNTLINVIKDKLFGMSNEVNNTRRVEGEEIADHEVDFEDEEEISL</sequence>
<keyword evidence="2" id="KW-0547">Nucleotide-binding</keyword>
<organism evidence="7 8">
    <name type="scientific">Sphagnum jensenii</name>
    <dbReference type="NCBI Taxonomy" id="128206"/>
    <lineage>
        <taxon>Eukaryota</taxon>
        <taxon>Viridiplantae</taxon>
        <taxon>Streptophyta</taxon>
        <taxon>Embryophyta</taxon>
        <taxon>Bryophyta</taxon>
        <taxon>Sphagnophytina</taxon>
        <taxon>Sphagnopsida</taxon>
        <taxon>Sphagnales</taxon>
        <taxon>Sphagnaceae</taxon>
        <taxon>Sphagnum</taxon>
    </lineage>
</organism>
<dbReference type="Gene3D" id="3.40.50.300">
    <property type="entry name" value="P-loop containing nucleotide triphosphate hydrolases"/>
    <property type="match status" value="1"/>
</dbReference>
<name>A0ABP0X8W7_9BRYO</name>
<gene>
    <name evidence="7" type="ORF">CSSPJE1EN1_LOCUS20580</name>
</gene>
<dbReference type="Gene3D" id="3.30.250.10">
    <property type="entry name" value="RecA protein, C-terminal domain"/>
    <property type="match status" value="1"/>
</dbReference>
<dbReference type="Pfam" id="PF00154">
    <property type="entry name" value="RecA_N"/>
    <property type="match status" value="1"/>
</dbReference>
<protein>
    <recommendedName>
        <fullName evidence="6">RecA family profile 2 domain-containing protein</fullName>
    </recommendedName>
</protein>
<dbReference type="InterPro" id="IPR027417">
    <property type="entry name" value="P-loop_NTPase"/>
</dbReference>
<proteinExistence type="inferred from homology"/>
<evidence type="ECO:0000256" key="3">
    <source>
        <dbReference type="ARBA" id="ARBA00022840"/>
    </source>
</evidence>
<dbReference type="InterPro" id="IPR049428">
    <property type="entry name" value="RecA-like_N"/>
</dbReference>
<dbReference type="Proteomes" id="UP001497444">
    <property type="component" value="Chromosome 6"/>
</dbReference>
<evidence type="ECO:0000256" key="2">
    <source>
        <dbReference type="ARBA" id="ARBA00022741"/>
    </source>
</evidence>
<dbReference type="Pfam" id="PF21096">
    <property type="entry name" value="RecA_C"/>
    <property type="match status" value="1"/>
</dbReference>
<evidence type="ECO:0000256" key="1">
    <source>
        <dbReference type="ARBA" id="ARBA00009391"/>
    </source>
</evidence>
<accession>A0ABP0X8W7</accession>
<keyword evidence="8" id="KW-1185">Reference proteome</keyword>
<keyword evidence="5" id="KW-0233">DNA recombination</keyword>
<dbReference type="PRINTS" id="PR00142">
    <property type="entry name" value="RECA"/>
</dbReference>
<evidence type="ECO:0000313" key="7">
    <source>
        <dbReference type="EMBL" id="CAK9275102.1"/>
    </source>
</evidence>
<dbReference type="PROSITE" id="PS50163">
    <property type="entry name" value="RECA_3"/>
    <property type="match status" value="1"/>
</dbReference>
<dbReference type="InterPro" id="IPR013765">
    <property type="entry name" value="DNA_recomb/repair_RecA"/>
</dbReference>
<keyword evidence="4" id="KW-0238">DNA-binding</keyword>
<dbReference type="PANTHER" id="PTHR45900:SF6">
    <property type="entry name" value="DNA REPAIR PROTEIN RECA HOMOLOG 3, MITOCHONDRIAL-RELATED"/>
    <property type="match status" value="1"/>
</dbReference>
<dbReference type="SUPFAM" id="SSF54752">
    <property type="entry name" value="RecA protein, C-terminal domain"/>
    <property type="match status" value="1"/>
</dbReference>
<dbReference type="InterPro" id="IPR049261">
    <property type="entry name" value="RecA-like_C"/>
</dbReference>